<reference evidence="3" key="1">
    <citation type="submission" date="2016-11" db="EMBL/GenBank/DDBJ databases">
        <authorList>
            <person name="Varghese N."/>
            <person name="Submissions S."/>
        </authorList>
    </citation>
    <scope>NUCLEOTIDE SEQUENCE [LARGE SCALE GENOMIC DNA]</scope>
    <source>
        <strain evidence="3">DSM 29327</strain>
    </source>
</reference>
<organism evidence="2 3">
    <name type="scientific">Roseovarius marisflavi</name>
    <dbReference type="NCBI Taxonomy" id="1054996"/>
    <lineage>
        <taxon>Bacteria</taxon>
        <taxon>Pseudomonadati</taxon>
        <taxon>Pseudomonadota</taxon>
        <taxon>Alphaproteobacteria</taxon>
        <taxon>Rhodobacterales</taxon>
        <taxon>Roseobacteraceae</taxon>
        <taxon>Roseovarius</taxon>
    </lineage>
</organism>
<keyword evidence="3" id="KW-1185">Reference proteome</keyword>
<dbReference type="Proteomes" id="UP000184191">
    <property type="component" value="Unassembled WGS sequence"/>
</dbReference>
<dbReference type="RefSeq" id="WP_170865085.1">
    <property type="nucleotide sequence ID" value="NZ_FRBN01000020.1"/>
</dbReference>
<feature type="region of interest" description="Disordered" evidence="1">
    <location>
        <begin position="1"/>
        <end position="21"/>
    </location>
</feature>
<accession>A0A1M7BRQ6</accession>
<dbReference type="EMBL" id="FRBN01000020">
    <property type="protein sequence ID" value="SHL57613.1"/>
    <property type="molecule type" value="Genomic_DNA"/>
</dbReference>
<proteinExistence type="predicted"/>
<dbReference type="NCBIfam" id="TIGR03831">
    <property type="entry name" value="YgiT_finger"/>
    <property type="match status" value="1"/>
</dbReference>
<sequence>MPLSELPDQAQEEHAAPASEATAEQAMCTACSGGFLTRQDVKTALWEGEGLVVIEGIAALVCQSCGEQYYEDDTAMKLDLMRGTGFSAENAVRSMTVPVFVFETPGTDHEAEEK</sequence>
<name>A0A1M7BRQ6_9RHOB</name>
<protein>
    <submittedName>
        <fullName evidence="2">YgiT-type zinc finger domain-containing protein</fullName>
    </submittedName>
</protein>
<gene>
    <name evidence="2" type="ORF">SAMN05444414_12058</name>
</gene>
<evidence type="ECO:0000256" key="1">
    <source>
        <dbReference type="SAM" id="MobiDB-lite"/>
    </source>
</evidence>
<dbReference type="STRING" id="1054996.SAMN05444414_12058"/>
<dbReference type="InterPro" id="IPR022453">
    <property type="entry name" value="Znf_MqsA-type"/>
</dbReference>
<evidence type="ECO:0000313" key="3">
    <source>
        <dbReference type="Proteomes" id="UP000184191"/>
    </source>
</evidence>
<evidence type="ECO:0000313" key="2">
    <source>
        <dbReference type="EMBL" id="SHL57613.1"/>
    </source>
</evidence>
<dbReference type="AlphaFoldDB" id="A0A1M7BRQ6"/>